<dbReference type="AlphaFoldDB" id="A0A0S6WAF1"/>
<sequence length="404" mass="43249">MKLQGFHITRNHKFLLMSHPRSFKRTMTTRARARELGIIPGILSPGPLNAITDVHDVRVGHFTLIEGDDIRTGVTAVLPHGGNLFQEKTPAGLAVGNGFGKMMGSTQLQELGEIETPIILTNTLAVPRAADAILDWTLAQSGNEGVRSINPVVGETNDGVLNNIRRRALTPEMIYQAIAATATGPVSEGSVGAGTGTIAFGWKGGIGTSSRILPANLGGFTVGVLVQSNFGGVLQILGVPVGQKSGRYYLKDKLEPDNTSTSFSNRADGSIMMLVATDAPLSDRNLTRLAWRAMAGLARTGASMSNGSGDYAIAFSTAETVRRTKERRESLCTIAELPNNLMSPLFQAVIEATEEAIYNSLCMATAMTGYQGCHVEALPLDLVMSFMREYQPWRSIASLKAEGR</sequence>
<dbReference type="PANTHER" id="PTHR36512:SF3">
    <property type="entry name" value="BLR5678 PROTEIN"/>
    <property type="match status" value="1"/>
</dbReference>
<dbReference type="SUPFAM" id="SSF56266">
    <property type="entry name" value="DmpA/ArgJ-like"/>
    <property type="match status" value="1"/>
</dbReference>
<evidence type="ECO:0000313" key="2">
    <source>
        <dbReference type="EMBL" id="GAK55484.1"/>
    </source>
</evidence>
<dbReference type="Pfam" id="PF03576">
    <property type="entry name" value="Peptidase_S58"/>
    <property type="match status" value="1"/>
</dbReference>
<accession>A0A0S6WAF1</accession>
<evidence type="ECO:0000256" key="1">
    <source>
        <dbReference type="ARBA" id="ARBA00007068"/>
    </source>
</evidence>
<dbReference type="HOGENOM" id="CLU_024709_0_0_0"/>
<gene>
    <name evidence="2" type="ORF">U27_02318</name>
</gene>
<name>A0A0S6WAF1_VECG1</name>
<dbReference type="PANTHER" id="PTHR36512">
    <property type="entry name" value="D-AMINOPEPTIDASE"/>
    <property type="match status" value="1"/>
</dbReference>
<dbReference type="Proteomes" id="UP000030661">
    <property type="component" value="Unassembled WGS sequence"/>
</dbReference>
<organism evidence="2">
    <name type="scientific">Vecturithrix granuli</name>
    <dbReference type="NCBI Taxonomy" id="1499967"/>
    <lineage>
        <taxon>Bacteria</taxon>
        <taxon>Candidatus Moduliflexota</taxon>
        <taxon>Candidatus Vecturitrichia</taxon>
        <taxon>Candidatus Vecturitrichales</taxon>
        <taxon>Candidatus Vecturitrichaceae</taxon>
        <taxon>Candidatus Vecturithrix</taxon>
    </lineage>
</organism>
<dbReference type="CDD" id="cd02253">
    <property type="entry name" value="DmpA"/>
    <property type="match status" value="1"/>
</dbReference>
<proteinExistence type="inferred from homology"/>
<dbReference type="InterPro" id="IPR016117">
    <property type="entry name" value="ArgJ-like_dom_sf"/>
</dbReference>
<comment type="similarity">
    <text evidence="1">Belongs to the peptidase S58 family.</text>
</comment>
<dbReference type="EMBL" id="DF820463">
    <property type="protein sequence ID" value="GAK55484.1"/>
    <property type="molecule type" value="Genomic_DNA"/>
</dbReference>
<keyword evidence="3" id="KW-1185">Reference proteome</keyword>
<dbReference type="InterPro" id="IPR005321">
    <property type="entry name" value="Peptidase_S58_DmpA"/>
</dbReference>
<dbReference type="eggNOG" id="COG3191">
    <property type="taxonomic scope" value="Bacteria"/>
</dbReference>
<evidence type="ECO:0000313" key="3">
    <source>
        <dbReference type="Proteomes" id="UP000030661"/>
    </source>
</evidence>
<dbReference type="GO" id="GO:0004177">
    <property type="term" value="F:aminopeptidase activity"/>
    <property type="evidence" value="ECO:0007669"/>
    <property type="project" value="TreeGrafter"/>
</dbReference>
<dbReference type="STRING" id="1499967.U27_02318"/>
<dbReference type="Gene3D" id="3.60.70.12">
    <property type="entry name" value="L-amino peptidase D-ALA esterase/amidase"/>
    <property type="match status" value="1"/>
</dbReference>
<reference evidence="2" key="1">
    <citation type="journal article" date="2015" name="PeerJ">
        <title>First genomic representation of candidate bacterial phylum KSB3 points to enhanced environmental sensing as a trigger of wastewater bulking.</title>
        <authorList>
            <person name="Sekiguchi Y."/>
            <person name="Ohashi A."/>
            <person name="Parks D.H."/>
            <person name="Yamauchi T."/>
            <person name="Tyson G.W."/>
            <person name="Hugenholtz P."/>
        </authorList>
    </citation>
    <scope>NUCLEOTIDE SEQUENCE [LARGE SCALE GENOMIC DNA]</scope>
</reference>
<protein>
    <submittedName>
        <fullName evidence="2">Peptidase S58 DmpA</fullName>
    </submittedName>
</protein>